<dbReference type="Gene3D" id="2.60.120.260">
    <property type="entry name" value="Galactose-binding domain-like"/>
    <property type="match status" value="1"/>
</dbReference>
<protein>
    <submittedName>
        <fullName evidence="1">Uncharacterized protein</fullName>
    </submittedName>
</protein>
<sequence>MFLLLRLLAALAVAVTAVANATFAVAEPEENPGIGWRQLGLPDRIDIVGSDQPNDVALPVPPGVVPTVLTGFIGSVVNVVAGRVDVVDAAGMVLGGIVVPADQSTVWFAVDTANAKIVEGKAKLSFVLRDGNQHVDGCTRPPTVALTQLATVFSGDVPNPATIADFLPGYLERIVIRVGPDPATDVQQAALSLVAKLTHLYRPIPVRIDVDTSAEITPPGGPLQRVVDIRHSADSGMFIEHPGTPEAALVISGSGTDLLNQTQLFADRRVALAQTAAASVDSVVDDKPKTTTIKTFDELGMTTSTSVQGSTTQYVGFDTAAFGVGPVQHARIHVLANYTPIVRGEGSVVIRSGSTIVASRVLDDSGQLDVTGDIPKESITSNVGIAVELRYVPQQQCAPPSDRITFTLNPASTVTVTPGTDNRGGFPVLPGAFTPDFDVAVTDAHGIRYASHAINLMGQQSSVILQPRLTPLAETGGSGAGLLVVAPGDVLRDAGLNAPLLTGADHTILVSGLPVTGMNLNGPVGVIQAFTAADRNVLAISGSAELIERTFDHIRGLEGRWASLTGDVVATGAAGVPVNLTVREGGALVNEYPGDGWRWWAVASGLIGTLLVIGAVAAVLTRRRNRNRE</sequence>
<dbReference type="EMBL" id="AP022612">
    <property type="protein sequence ID" value="BBZ35538.1"/>
    <property type="molecule type" value="Genomic_DNA"/>
</dbReference>
<dbReference type="Proteomes" id="UP000466931">
    <property type="component" value="Chromosome"/>
</dbReference>
<evidence type="ECO:0000313" key="1">
    <source>
        <dbReference type="EMBL" id="BBZ35538.1"/>
    </source>
</evidence>
<reference evidence="1" key="1">
    <citation type="journal article" date="2019" name="Emerg. Microbes Infect.">
        <title>Comprehensive subspecies identification of 175 nontuberculous mycobacteria species based on 7547 genomic profiles.</title>
        <authorList>
            <person name="Matsumoto Y."/>
            <person name="Kinjo T."/>
            <person name="Motooka D."/>
            <person name="Nabeya D."/>
            <person name="Jung N."/>
            <person name="Uechi K."/>
            <person name="Horii T."/>
            <person name="Iida T."/>
            <person name="Fujita J."/>
            <person name="Nakamura S."/>
        </authorList>
    </citation>
    <scope>NUCLEOTIDE SEQUENCE [LARGE SCALE GENOMIC DNA]</scope>
    <source>
        <strain evidence="1">JCM 13671</strain>
    </source>
</reference>
<reference evidence="1" key="2">
    <citation type="submission" date="2020-02" db="EMBL/GenBank/DDBJ databases">
        <authorList>
            <person name="Matsumoto Y."/>
            <person name="Motooka D."/>
            <person name="Nakamura S."/>
        </authorList>
    </citation>
    <scope>NUCLEOTIDE SEQUENCE</scope>
    <source>
        <strain evidence="1">JCM 13671</strain>
    </source>
</reference>
<name>A0A7I7Y1N6_9MYCO</name>
<proteinExistence type="predicted"/>
<keyword evidence="2" id="KW-1185">Reference proteome</keyword>
<gene>
    <name evidence="1" type="ORF">MCNF_41430</name>
</gene>
<dbReference type="RefSeq" id="WP_085151624.1">
    <property type="nucleotide sequence ID" value="NZ_AP022612.1"/>
</dbReference>
<dbReference type="AlphaFoldDB" id="A0A7I7Y1N6"/>
<organism evidence="1 2">
    <name type="scientific">Mycolicibacterium confluentis</name>
    <dbReference type="NCBI Taxonomy" id="28047"/>
    <lineage>
        <taxon>Bacteria</taxon>
        <taxon>Bacillati</taxon>
        <taxon>Actinomycetota</taxon>
        <taxon>Actinomycetes</taxon>
        <taxon>Mycobacteriales</taxon>
        <taxon>Mycobacteriaceae</taxon>
        <taxon>Mycolicibacterium</taxon>
    </lineage>
</organism>
<evidence type="ECO:0000313" key="2">
    <source>
        <dbReference type="Proteomes" id="UP000466931"/>
    </source>
</evidence>
<dbReference type="OrthoDB" id="4434569at2"/>
<accession>A0A7I7Y1N6</accession>